<dbReference type="SUPFAM" id="SSF111337">
    <property type="entry name" value="QueA-like"/>
    <property type="match status" value="1"/>
</dbReference>
<dbReference type="Gene3D" id="3.40.1780.10">
    <property type="entry name" value="QueA-like"/>
    <property type="match status" value="1"/>
</dbReference>
<evidence type="ECO:0000313" key="15">
    <source>
        <dbReference type="Proteomes" id="UP000595917"/>
    </source>
</evidence>
<organism evidence="14 15">
    <name type="scientific">Breznakiella homolactica</name>
    <dbReference type="NCBI Taxonomy" id="2798577"/>
    <lineage>
        <taxon>Bacteria</taxon>
        <taxon>Pseudomonadati</taxon>
        <taxon>Spirochaetota</taxon>
        <taxon>Spirochaetia</taxon>
        <taxon>Spirochaetales</taxon>
        <taxon>Breznakiellaceae</taxon>
        <taxon>Breznakiella</taxon>
    </lineage>
</organism>
<evidence type="ECO:0000256" key="4">
    <source>
        <dbReference type="ARBA" id="ARBA00022490"/>
    </source>
</evidence>
<evidence type="ECO:0000256" key="3">
    <source>
        <dbReference type="ARBA" id="ARBA00011245"/>
    </source>
</evidence>
<gene>
    <name evidence="13 14" type="primary">queA</name>
    <name evidence="14" type="ORF">JFL75_13850</name>
</gene>
<dbReference type="GO" id="GO:0005737">
    <property type="term" value="C:cytoplasm"/>
    <property type="evidence" value="ECO:0007669"/>
    <property type="project" value="UniProtKB-SubCell"/>
</dbReference>
<dbReference type="NCBIfam" id="TIGR00113">
    <property type="entry name" value="queA"/>
    <property type="match status" value="1"/>
</dbReference>
<evidence type="ECO:0000256" key="13">
    <source>
        <dbReference type="HAMAP-Rule" id="MF_00113"/>
    </source>
</evidence>
<comment type="subcellular location">
    <subcellularLocation>
        <location evidence="1 13">Cytoplasm</location>
    </subcellularLocation>
</comment>
<evidence type="ECO:0000256" key="2">
    <source>
        <dbReference type="ARBA" id="ARBA00004691"/>
    </source>
</evidence>
<dbReference type="InterPro" id="IPR042118">
    <property type="entry name" value="QueA_dom1"/>
</dbReference>
<comment type="function">
    <text evidence="13">Transfers and isomerizes the ribose moiety from AdoMet to the 7-aminomethyl group of 7-deazaguanine (preQ1-tRNA) to give epoxyqueuosine (oQ-tRNA).</text>
</comment>
<dbReference type="KEGG" id="bhc:JFL75_13850"/>
<evidence type="ECO:0000313" key="14">
    <source>
        <dbReference type="EMBL" id="QQO08022.1"/>
    </source>
</evidence>
<dbReference type="AlphaFoldDB" id="A0A7T7XKN7"/>
<keyword evidence="5 13" id="KW-0808">Transferase</keyword>
<dbReference type="GO" id="GO:0008616">
    <property type="term" value="P:tRNA queuosine(34) biosynthetic process"/>
    <property type="evidence" value="ECO:0007669"/>
    <property type="project" value="UniProtKB-UniRule"/>
</dbReference>
<dbReference type="FunFam" id="3.40.1780.10:FF:000001">
    <property type="entry name" value="S-adenosylmethionine:tRNA ribosyltransferase-isomerase"/>
    <property type="match status" value="1"/>
</dbReference>
<keyword evidence="15" id="KW-1185">Reference proteome</keyword>
<keyword evidence="14" id="KW-0328">Glycosyltransferase</keyword>
<evidence type="ECO:0000256" key="6">
    <source>
        <dbReference type="ARBA" id="ARBA00022691"/>
    </source>
</evidence>
<dbReference type="EMBL" id="CP067089">
    <property type="protein sequence ID" value="QQO08022.1"/>
    <property type="molecule type" value="Genomic_DNA"/>
</dbReference>
<evidence type="ECO:0000256" key="1">
    <source>
        <dbReference type="ARBA" id="ARBA00004496"/>
    </source>
</evidence>
<evidence type="ECO:0000256" key="10">
    <source>
        <dbReference type="ARBA" id="ARBA00066503"/>
    </source>
</evidence>
<dbReference type="PANTHER" id="PTHR30307:SF0">
    <property type="entry name" value="S-ADENOSYLMETHIONINE:TRNA RIBOSYLTRANSFERASE-ISOMERASE"/>
    <property type="match status" value="1"/>
</dbReference>
<evidence type="ECO:0000256" key="5">
    <source>
        <dbReference type="ARBA" id="ARBA00022679"/>
    </source>
</evidence>
<dbReference type="EC" id="2.4.99.17" evidence="10 13"/>
<dbReference type="Gene3D" id="2.40.10.240">
    <property type="entry name" value="QueA-like"/>
    <property type="match status" value="1"/>
</dbReference>
<proteinExistence type="inferred from homology"/>
<name>A0A7T7XKN7_9SPIR</name>
<dbReference type="Pfam" id="PF02547">
    <property type="entry name" value="Queuosine_synth"/>
    <property type="match status" value="1"/>
</dbReference>
<comment type="catalytic activity">
    <reaction evidence="8 13">
        <text>7-aminomethyl-7-carbaguanosine(34) in tRNA + S-adenosyl-L-methionine = epoxyqueuosine(34) in tRNA + adenine + L-methionine + 2 H(+)</text>
        <dbReference type="Rhea" id="RHEA:32155"/>
        <dbReference type="Rhea" id="RHEA-COMP:10342"/>
        <dbReference type="Rhea" id="RHEA-COMP:18582"/>
        <dbReference type="ChEBI" id="CHEBI:15378"/>
        <dbReference type="ChEBI" id="CHEBI:16708"/>
        <dbReference type="ChEBI" id="CHEBI:57844"/>
        <dbReference type="ChEBI" id="CHEBI:59789"/>
        <dbReference type="ChEBI" id="CHEBI:82833"/>
        <dbReference type="ChEBI" id="CHEBI:194443"/>
        <dbReference type="EC" id="2.4.99.17"/>
    </reaction>
</comment>
<dbReference type="InterPro" id="IPR036100">
    <property type="entry name" value="QueA_sf"/>
</dbReference>
<dbReference type="NCBIfam" id="NF001140">
    <property type="entry name" value="PRK00147.1"/>
    <property type="match status" value="1"/>
</dbReference>
<sequence length="339" mass="38099">MKTADFSFELPEDRIAQFPPEERGLSRLMVLDRGQGTRIHSAVGNLPDFLEPGTLLVFNNSKVRKARLYGVSAETGAKVEFLLLKQLDDGTWQAMVQRAKRRRPGSRYVFGDGIEGEITGSDGEFRIIRFSPEIDDQWLDRNGHIPLPPYIKREDRPQDSERYQTIYADPSGSAAAPTAGLHFTRELLDRLREKGIETAFVTLHVGLGTFLPVRAENIEDHRMHEELYFIGNEAADAVEAAKSQGRKVIPVGTTSLRTLESSWHDGALRRGAGNTSIFMYPGYRFKVAGGLFTNFHTPESTLLMLVSAFAGRDFILESYRDALNEGYRFFSYGDAMLIL</sequence>
<keyword evidence="6 13" id="KW-0949">S-adenosyl-L-methionine</keyword>
<keyword evidence="4 13" id="KW-0963">Cytoplasm</keyword>
<reference evidence="14" key="1">
    <citation type="submission" date="2021-01" db="EMBL/GenBank/DDBJ databases">
        <title>Description of Breznakiella homolactica.</title>
        <authorList>
            <person name="Song Y."/>
            <person name="Brune A."/>
        </authorList>
    </citation>
    <scope>NUCLEOTIDE SEQUENCE</scope>
    <source>
        <strain evidence="14">RmG30</strain>
    </source>
</reference>
<dbReference type="RefSeq" id="WP_215625328.1">
    <property type="nucleotide sequence ID" value="NZ_CP067089.2"/>
</dbReference>
<evidence type="ECO:0000256" key="8">
    <source>
        <dbReference type="ARBA" id="ARBA00052751"/>
    </source>
</evidence>
<dbReference type="HAMAP" id="MF_00113">
    <property type="entry name" value="QueA"/>
    <property type="match status" value="1"/>
</dbReference>
<evidence type="ECO:0000256" key="11">
    <source>
        <dbReference type="ARBA" id="ARBA00069325"/>
    </source>
</evidence>
<protein>
    <recommendedName>
        <fullName evidence="11 13">S-adenosylmethionine:tRNA ribosyltransferase-isomerase</fullName>
        <ecNumber evidence="10 13">2.4.99.17</ecNumber>
    </recommendedName>
    <alternativeName>
        <fullName evidence="12 13">Queuosine biosynthesis protein QueA</fullName>
    </alternativeName>
</protein>
<comment type="subunit">
    <text evidence="3 13">Monomer.</text>
</comment>
<dbReference type="GO" id="GO:0051075">
    <property type="term" value="F:S-adenosylmethionine:tRNA ribosyltransferase-isomerase activity"/>
    <property type="evidence" value="ECO:0007669"/>
    <property type="project" value="UniProtKB-EC"/>
</dbReference>
<comment type="pathway">
    <text evidence="2 13">tRNA modification; tRNA-queuosine biosynthesis.</text>
</comment>
<dbReference type="InterPro" id="IPR003699">
    <property type="entry name" value="QueA"/>
</dbReference>
<keyword evidence="7 13" id="KW-0671">Queuosine biosynthesis</keyword>
<comment type="similarity">
    <text evidence="9 13">Belongs to the QueA family.</text>
</comment>
<accession>A0A7T7XKN7</accession>
<evidence type="ECO:0000256" key="9">
    <source>
        <dbReference type="ARBA" id="ARBA00061210"/>
    </source>
</evidence>
<dbReference type="UniPathway" id="UPA00392"/>
<dbReference type="InterPro" id="IPR042119">
    <property type="entry name" value="QueA_dom2"/>
</dbReference>
<evidence type="ECO:0000256" key="7">
    <source>
        <dbReference type="ARBA" id="ARBA00022785"/>
    </source>
</evidence>
<evidence type="ECO:0000256" key="12">
    <source>
        <dbReference type="ARBA" id="ARBA00076160"/>
    </source>
</evidence>
<dbReference type="PANTHER" id="PTHR30307">
    <property type="entry name" value="S-ADENOSYLMETHIONINE:TRNA RIBOSYLTRANSFERASE-ISOMERASE"/>
    <property type="match status" value="1"/>
</dbReference>
<dbReference type="Proteomes" id="UP000595917">
    <property type="component" value="Chromosome"/>
</dbReference>